<dbReference type="Proteomes" id="UP000499080">
    <property type="component" value="Unassembled WGS sequence"/>
</dbReference>
<proteinExistence type="predicted"/>
<evidence type="ECO:0000313" key="2">
    <source>
        <dbReference type="Proteomes" id="UP000499080"/>
    </source>
</evidence>
<dbReference type="EMBL" id="BGPR01002348">
    <property type="protein sequence ID" value="GBM71986.1"/>
    <property type="molecule type" value="Genomic_DNA"/>
</dbReference>
<sequence>MDHDSRVWTRKRMDQISSIWNRSKMDQSNGTRSDASKFHCFDKKQMILKFRYGQEARIDQISCNRRRNNQISCMDRSEWLSVWTRSEDG</sequence>
<organism evidence="1 2">
    <name type="scientific">Araneus ventricosus</name>
    <name type="common">Orbweaver spider</name>
    <name type="synonym">Epeira ventricosa</name>
    <dbReference type="NCBI Taxonomy" id="182803"/>
    <lineage>
        <taxon>Eukaryota</taxon>
        <taxon>Metazoa</taxon>
        <taxon>Ecdysozoa</taxon>
        <taxon>Arthropoda</taxon>
        <taxon>Chelicerata</taxon>
        <taxon>Arachnida</taxon>
        <taxon>Araneae</taxon>
        <taxon>Araneomorphae</taxon>
        <taxon>Entelegynae</taxon>
        <taxon>Araneoidea</taxon>
        <taxon>Araneidae</taxon>
        <taxon>Araneus</taxon>
    </lineage>
</organism>
<dbReference type="AlphaFoldDB" id="A0A4Y2I482"/>
<protein>
    <submittedName>
        <fullName evidence="1">Uncharacterized protein</fullName>
    </submittedName>
</protein>
<gene>
    <name evidence="1" type="ORF">AVEN_269315_1</name>
</gene>
<comment type="caution">
    <text evidence="1">The sequence shown here is derived from an EMBL/GenBank/DDBJ whole genome shotgun (WGS) entry which is preliminary data.</text>
</comment>
<evidence type="ECO:0000313" key="1">
    <source>
        <dbReference type="EMBL" id="GBM71986.1"/>
    </source>
</evidence>
<keyword evidence="2" id="KW-1185">Reference proteome</keyword>
<accession>A0A4Y2I482</accession>
<reference evidence="1 2" key="1">
    <citation type="journal article" date="2019" name="Sci. Rep.">
        <title>Orb-weaving spider Araneus ventricosus genome elucidates the spidroin gene catalogue.</title>
        <authorList>
            <person name="Kono N."/>
            <person name="Nakamura H."/>
            <person name="Ohtoshi R."/>
            <person name="Moran D.A.P."/>
            <person name="Shinohara A."/>
            <person name="Yoshida Y."/>
            <person name="Fujiwara M."/>
            <person name="Mori M."/>
            <person name="Tomita M."/>
            <person name="Arakawa K."/>
        </authorList>
    </citation>
    <scope>NUCLEOTIDE SEQUENCE [LARGE SCALE GENOMIC DNA]</scope>
</reference>
<name>A0A4Y2I482_ARAVE</name>